<evidence type="ECO:0000313" key="3">
    <source>
        <dbReference type="Proteomes" id="UP000574390"/>
    </source>
</evidence>
<feature type="compositionally biased region" description="Low complexity" evidence="1">
    <location>
        <begin position="203"/>
        <end position="291"/>
    </location>
</feature>
<organism evidence="2 3">
    <name type="scientific">Perkinsus olseni</name>
    <name type="common">Perkinsus atlanticus</name>
    <dbReference type="NCBI Taxonomy" id="32597"/>
    <lineage>
        <taxon>Eukaryota</taxon>
        <taxon>Sar</taxon>
        <taxon>Alveolata</taxon>
        <taxon>Perkinsozoa</taxon>
        <taxon>Perkinsea</taxon>
        <taxon>Perkinsida</taxon>
        <taxon>Perkinsidae</taxon>
        <taxon>Perkinsus</taxon>
    </lineage>
</organism>
<accession>A0A7J6RDC2</accession>
<reference evidence="2 3" key="1">
    <citation type="submission" date="2020-04" db="EMBL/GenBank/DDBJ databases">
        <title>Perkinsus olseni comparative genomics.</title>
        <authorList>
            <person name="Bogema D.R."/>
        </authorList>
    </citation>
    <scope>NUCLEOTIDE SEQUENCE [LARGE SCALE GENOMIC DNA]</scope>
    <source>
        <strain evidence="2">ATCC PRA-205</strain>
    </source>
</reference>
<gene>
    <name evidence="2" type="ORF">FOZ62_028828</name>
</gene>
<evidence type="ECO:0000313" key="2">
    <source>
        <dbReference type="EMBL" id="KAF4718694.1"/>
    </source>
</evidence>
<sequence>GRLETLLETYKLQLGVTTGYTILQQKVRLKLEDAEVGFFAFDDFASIDAQIIAEKADRRGLRVDSLDSILPANAGNRATAQFMPGFLSKENASAELQESTEAPLRGGHRACDLAKGYGEFLPAALVGVARRQSSLAEHTISVGDTRYCAAGFLEVAEEDVLKELGIGDDVPDNQVMDLVHENAYGAENVVDVFEPDEMDDQENLQGGAPPQQQNLQGGAPPQQQQNLQGGAPPQQQQNLQGGAPPQQQQQQNLHGGAPLPQQQQQQNLQGGAPPQQQRNPQGGAPPQQQQHNGVRALFAAARAAEDKLEVTTTNKQHAAIWWKDRLYSYDARTKKGLRYRCMGGGVGIQCSTPVTVNFDLTEVIREPAETSHAPGCESDARRREVNLVARVLELAAQNKQNIDVQDAVAEVGNDHLTEENIINLKAQSTYYKRKHNDLPKLPQGVVGSHQFMAQTHENIAALGDTTKSGEAFLRFNDAAEKIAIWAATVCLEKTPQADMLFVDGTFYVCPPGYHQ</sequence>
<feature type="non-terminal residue" evidence="2">
    <location>
        <position position="515"/>
    </location>
</feature>
<dbReference type="AlphaFoldDB" id="A0A7J6RDC2"/>
<proteinExistence type="predicted"/>
<dbReference type="EMBL" id="JABANM010022969">
    <property type="protein sequence ID" value="KAF4718694.1"/>
    <property type="molecule type" value="Genomic_DNA"/>
</dbReference>
<dbReference type="Proteomes" id="UP000574390">
    <property type="component" value="Unassembled WGS sequence"/>
</dbReference>
<protein>
    <submittedName>
        <fullName evidence="2">Uncharacterized protein</fullName>
    </submittedName>
</protein>
<evidence type="ECO:0000256" key="1">
    <source>
        <dbReference type="SAM" id="MobiDB-lite"/>
    </source>
</evidence>
<name>A0A7J6RDC2_PEROL</name>
<feature type="region of interest" description="Disordered" evidence="1">
    <location>
        <begin position="199"/>
        <end position="291"/>
    </location>
</feature>
<feature type="non-terminal residue" evidence="2">
    <location>
        <position position="1"/>
    </location>
</feature>
<comment type="caution">
    <text evidence="2">The sequence shown here is derived from an EMBL/GenBank/DDBJ whole genome shotgun (WGS) entry which is preliminary data.</text>
</comment>